<evidence type="ECO:0000313" key="1">
    <source>
        <dbReference type="EMBL" id="KAG8191228.1"/>
    </source>
</evidence>
<dbReference type="EMBL" id="JAFNEN010000163">
    <property type="protein sequence ID" value="KAG8191228.1"/>
    <property type="molecule type" value="Genomic_DNA"/>
</dbReference>
<dbReference type="AlphaFoldDB" id="A0AAV6V581"/>
<protein>
    <submittedName>
        <fullName evidence="1">Uncharacterized protein</fullName>
    </submittedName>
</protein>
<comment type="caution">
    <text evidence="1">The sequence shown here is derived from an EMBL/GenBank/DDBJ whole genome shotgun (WGS) entry which is preliminary data.</text>
</comment>
<name>A0AAV6V581_9ARAC</name>
<gene>
    <name evidence="1" type="ORF">JTE90_021962</name>
</gene>
<sequence length="107" mass="12360">MPQDVFETYLLSGNRWVSGCESLLISEAHSGVLGLPCSDLQVASKDRIDNSPIYSTESHFNILDVYVFCPVQGYLDGLKRRHRVTYSRTFFLFKRVMWYSQNDEINS</sequence>
<accession>A0AAV6V581</accession>
<keyword evidence="2" id="KW-1185">Reference proteome</keyword>
<proteinExistence type="predicted"/>
<dbReference type="Proteomes" id="UP000827092">
    <property type="component" value="Unassembled WGS sequence"/>
</dbReference>
<organism evidence="1 2">
    <name type="scientific">Oedothorax gibbosus</name>
    <dbReference type="NCBI Taxonomy" id="931172"/>
    <lineage>
        <taxon>Eukaryota</taxon>
        <taxon>Metazoa</taxon>
        <taxon>Ecdysozoa</taxon>
        <taxon>Arthropoda</taxon>
        <taxon>Chelicerata</taxon>
        <taxon>Arachnida</taxon>
        <taxon>Araneae</taxon>
        <taxon>Araneomorphae</taxon>
        <taxon>Entelegynae</taxon>
        <taxon>Araneoidea</taxon>
        <taxon>Linyphiidae</taxon>
        <taxon>Erigoninae</taxon>
        <taxon>Oedothorax</taxon>
    </lineage>
</organism>
<reference evidence="1 2" key="1">
    <citation type="journal article" date="2022" name="Nat. Ecol. Evol.">
        <title>A masculinizing supergene underlies an exaggerated male reproductive morph in a spider.</title>
        <authorList>
            <person name="Hendrickx F."/>
            <person name="De Corte Z."/>
            <person name="Sonet G."/>
            <person name="Van Belleghem S.M."/>
            <person name="Kostlbacher S."/>
            <person name="Vangestel C."/>
        </authorList>
    </citation>
    <scope>NUCLEOTIDE SEQUENCE [LARGE SCALE GENOMIC DNA]</scope>
    <source>
        <strain evidence="1">W744_W776</strain>
    </source>
</reference>
<evidence type="ECO:0000313" key="2">
    <source>
        <dbReference type="Proteomes" id="UP000827092"/>
    </source>
</evidence>